<protein>
    <submittedName>
        <fullName evidence="4">4'-phosphopantetheinyl transferase sfp</fullName>
        <ecNumber evidence="4">2.7.8.-</ecNumber>
    </submittedName>
</protein>
<dbReference type="Pfam" id="PF01648">
    <property type="entry name" value="ACPS"/>
    <property type="match status" value="1"/>
</dbReference>
<dbReference type="GO" id="GO:0000287">
    <property type="term" value="F:magnesium ion binding"/>
    <property type="evidence" value="ECO:0007669"/>
    <property type="project" value="InterPro"/>
</dbReference>
<comment type="caution">
    <text evidence="4">The sequence shown here is derived from an EMBL/GenBank/DDBJ whole genome shotgun (WGS) entry which is preliminary data.</text>
</comment>
<reference evidence="4 5" key="1">
    <citation type="journal article" date="2017" name="Chemistry">
        <title>Isolation, Biosynthesis and Chemical Modifications of Rubterolones A-F: Rare Tropolone Alkaloids from Actinomadura sp. 5-2.</title>
        <authorList>
            <person name="Guo H."/>
            <person name="Benndorf R."/>
            <person name="Leichnitz D."/>
            <person name="Klassen J.L."/>
            <person name="Vollmers J."/>
            <person name="Gorls H."/>
            <person name="Steinacker M."/>
            <person name="Weigel C."/>
            <person name="Dahse H.M."/>
            <person name="Kaster A.K."/>
            <person name="de Beer Z.W."/>
            <person name="Poulsen M."/>
            <person name="Beemelmanns C."/>
        </authorList>
    </citation>
    <scope>NUCLEOTIDE SEQUENCE [LARGE SCALE GENOMIC DNA]</scope>
    <source>
        <strain evidence="4 5">5-2</strain>
    </source>
</reference>
<dbReference type="EC" id="2.7.8.-" evidence="4"/>
<comment type="similarity">
    <text evidence="1">Belongs to the P-Pant transferase superfamily. Gsp/Sfp/HetI/AcpT family.</text>
</comment>
<dbReference type="GO" id="GO:0005829">
    <property type="term" value="C:cytosol"/>
    <property type="evidence" value="ECO:0007669"/>
    <property type="project" value="TreeGrafter"/>
</dbReference>
<feature type="domain" description="4'-phosphopantetheinyl transferase" evidence="3">
    <location>
        <begin position="117"/>
        <end position="191"/>
    </location>
</feature>
<keyword evidence="5" id="KW-1185">Reference proteome</keyword>
<accession>A0A2P4UR86</accession>
<evidence type="ECO:0000259" key="3">
    <source>
        <dbReference type="Pfam" id="PF01648"/>
    </source>
</evidence>
<dbReference type="InterPro" id="IPR037143">
    <property type="entry name" value="4-PPantetheinyl_Trfase_dom_sf"/>
</dbReference>
<dbReference type="InterPro" id="IPR008278">
    <property type="entry name" value="4-PPantetheinyl_Trfase_dom"/>
</dbReference>
<dbReference type="EMBL" id="MTBP01000001">
    <property type="protein sequence ID" value="POM27553.1"/>
    <property type="molecule type" value="Genomic_DNA"/>
</dbReference>
<organism evidence="4 5">
    <name type="scientific">Actinomadura rubteroloni</name>
    <dbReference type="NCBI Taxonomy" id="1926885"/>
    <lineage>
        <taxon>Bacteria</taxon>
        <taxon>Bacillati</taxon>
        <taxon>Actinomycetota</taxon>
        <taxon>Actinomycetes</taxon>
        <taxon>Streptosporangiales</taxon>
        <taxon>Thermomonosporaceae</taxon>
        <taxon>Actinomadura</taxon>
    </lineage>
</organism>
<evidence type="ECO:0000313" key="5">
    <source>
        <dbReference type="Proteomes" id="UP000242367"/>
    </source>
</evidence>
<dbReference type="Gene3D" id="3.90.470.20">
    <property type="entry name" value="4'-phosphopantetheinyl transferase domain"/>
    <property type="match status" value="1"/>
</dbReference>
<keyword evidence="2 4" id="KW-0808">Transferase</keyword>
<evidence type="ECO:0000313" key="4">
    <source>
        <dbReference type="EMBL" id="POM27553.1"/>
    </source>
</evidence>
<gene>
    <name evidence="4" type="primary">sfp</name>
    <name evidence="4" type="ORF">BTM25_19690</name>
</gene>
<evidence type="ECO:0000256" key="2">
    <source>
        <dbReference type="ARBA" id="ARBA00022679"/>
    </source>
</evidence>
<dbReference type="AlphaFoldDB" id="A0A2P4UR86"/>
<dbReference type="PANTHER" id="PTHR12215">
    <property type="entry name" value="PHOSPHOPANTETHEINE TRANSFERASE"/>
    <property type="match status" value="1"/>
</dbReference>
<sequence>MGGGAAGMGVGVEPVTVWWASLDAVRPAHAALLDPVEKGRRAKYLRDADRDRFTLGVALTRITVGARLGVAPAAVPVDRTCPDCDQPHGRPVIAGGPHLSISHSGDRVVLALSPHGPLGVDVEEASGRLNDSFADHVLAEGEQGSGEAELLAYWTRKEALLKATGDGLREPMTKLRVSGPSENPRLLDWSGRSELVGRITMRTLDPGPGYAACLALLDQPADVPVEERPFIPAGPR</sequence>
<dbReference type="Proteomes" id="UP000242367">
    <property type="component" value="Unassembled WGS sequence"/>
</dbReference>
<dbReference type="PANTHER" id="PTHR12215:SF10">
    <property type="entry name" value="L-AMINOADIPATE-SEMIALDEHYDE DEHYDROGENASE-PHOSPHOPANTETHEINYL TRANSFERASE"/>
    <property type="match status" value="1"/>
</dbReference>
<dbReference type="InterPro" id="IPR050559">
    <property type="entry name" value="P-Pant_transferase_sf"/>
</dbReference>
<evidence type="ECO:0000256" key="1">
    <source>
        <dbReference type="ARBA" id="ARBA00010990"/>
    </source>
</evidence>
<dbReference type="SUPFAM" id="SSF56214">
    <property type="entry name" value="4'-phosphopantetheinyl transferase"/>
    <property type="match status" value="2"/>
</dbReference>
<dbReference type="GO" id="GO:0008897">
    <property type="term" value="F:holo-[acyl-carrier-protein] synthase activity"/>
    <property type="evidence" value="ECO:0007669"/>
    <property type="project" value="InterPro"/>
</dbReference>
<name>A0A2P4UR86_9ACTN</name>
<proteinExistence type="inferred from homology"/>
<dbReference type="GO" id="GO:0019878">
    <property type="term" value="P:lysine biosynthetic process via aminoadipic acid"/>
    <property type="evidence" value="ECO:0007669"/>
    <property type="project" value="TreeGrafter"/>
</dbReference>